<protein>
    <recommendedName>
        <fullName evidence="14">Adenylate and Guanylate cyclase catalytic domain containing protein</fullName>
    </recommendedName>
</protein>
<dbReference type="GeneID" id="68117122"/>
<dbReference type="VEuPathDB" id="AmoebaDB:NF0104200"/>
<dbReference type="VEuPathDB" id="AmoebaDB:FDP41_009907"/>
<feature type="transmembrane region" description="Helical" evidence="9">
    <location>
        <begin position="233"/>
        <end position="253"/>
    </location>
</feature>
<dbReference type="InterPro" id="IPR035965">
    <property type="entry name" value="PAS-like_dom_sf"/>
</dbReference>
<keyword evidence="13" id="KW-1185">Reference proteome</keyword>
<dbReference type="InterPro" id="IPR018297">
    <property type="entry name" value="A/G_cyclase_CS"/>
</dbReference>
<dbReference type="PROSITE" id="PS50125">
    <property type="entry name" value="GUANYLATE_CYCLASE_2"/>
    <property type="match status" value="1"/>
</dbReference>
<dbReference type="Gene3D" id="3.30.450.20">
    <property type="entry name" value="PAS domain"/>
    <property type="match status" value="1"/>
</dbReference>
<dbReference type="SUPFAM" id="SSF55785">
    <property type="entry name" value="PYP-like sensor domain (PAS domain)"/>
    <property type="match status" value="1"/>
</dbReference>
<proteinExistence type="inferred from homology"/>
<feature type="compositionally biased region" description="Basic and acidic residues" evidence="8">
    <location>
        <begin position="35"/>
        <end position="44"/>
    </location>
</feature>
<organism evidence="12 13">
    <name type="scientific">Naegleria fowleri</name>
    <name type="common">Brain eating amoeba</name>
    <dbReference type="NCBI Taxonomy" id="5763"/>
    <lineage>
        <taxon>Eukaryota</taxon>
        <taxon>Discoba</taxon>
        <taxon>Heterolobosea</taxon>
        <taxon>Tetramitia</taxon>
        <taxon>Eutetramitia</taxon>
        <taxon>Vahlkampfiidae</taxon>
        <taxon>Naegleria</taxon>
    </lineage>
</organism>
<feature type="transmembrane region" description="Helical" evidence="9">
    <location>
        <begin position="441"/>
        <end position="466"/>
    </location>
</feature>
<feature type="transmembrane region" description="Helical" evidence="9">
    <location>
        <begin position="189"/>
        <end position="212"/>
    </location>
</feature>
<dbReference type="InterPro" id="IPR000014">
    <property type="entry name" value="PAS"/>
</dbReference>
<dbReference type="VEuPathDB" id="AmoebaDB:NF0043090"/>
<feature type="transmembrane region" description="Helical" evidence="9">
    <location>
        <begin position="378"/>
        <end position="396"/>
    </location>
</feature>
<dbReference type="PROSITE" id="PS50112">
    <property type="entry name" value="PAS"/>
    <property type="match status" value="1"/>
</dbReference>
<evidence type="ECO:0000256" key="9">
    <source>
        <dbReference type="SAM" id="Phobius"/>
    </source>
</evidence>
<feature type="transmembrane region" description="Helical" evidence="9">
    <location>
        <begin position="139"/>
        <end position="158"/>
    </location>
</feature>
<dbReference type="Pfam" id="PF00211">
    <property type="entry name" value="Guanylate_cyc"/>
    <property type="match status" value="1"/>
</dbReference>
<feature type="transmembrane region" description="Helical" evidence="9">
    <location>
        <begin position="312"/>
        <end position="331"/>
    </location>
</feature>
<evidence type="ECO:0000259" key="10">
    <source>
        <dbReference type="PROSITE" id="PS50112"/>
    </source>
</evidence>
<dbReference type="PANTHER" id="PTHR11920">
    <property type="entry name" value="GUANYLYL CYCLASE"/>
    <property type="match status" value="1"/>
</dbReference>
<dbReference type="NCBIfam" id="TIGR00229">
    <property type="entry name" value="sensory_box"/>
    <property type="match status" value="1"/>
</dbReference>
<dbReference type="PANTHER" id="PTHR11920:SF335">
    <property type="entry name" value="GUANYLATE CYCLASE"/>
    <property type="match status" value="1"/>
</dbReference>
<dbReference type="EMBL" id="VFQX01000074">
    <property type="protein sequence ID" value="KAF0971684.1"/>
    <property type="molecule type" value="Genomic_DNA"/>
</dbReference>
<reference evidence="12 13" key="1">
    <citation type="journal article" date="2019" name="Sci. Rep.">
        <title>Nanopore sequencing improves the draft genome of the human pathogenic amoeba Naegleria fowleri.</title>
        <authorList>
            <person name="Liechti N."/>
            <person name="Schurch N."/>
            <person name="Bruggmann R."/>
            <person name="Wittwer M."/>
        </authorList>
    </citation>
    <scope>NUCLEOTIDE SEQUENCE [LARGE SCALE GENOMIC DNA]</scope>
    <source>
        <strain evidence="12 13">ATCC 30894</strain>
    </source>
</reference>
<evidence type="ECO:0000259" key="11">
    <source>
        <dbReference type="PROSITE" id="PS50125"/>
    </source>
</evidence>
<keyword evidence="6 7" id="KW-0456">Lyase</keyword>
<keyword evidence="4 9" id="KW-1133">Transmembrane helix</keyword>
<dbReference type="SMART" id="SM00091">
    <property type="entry name" value="PAS"/>
    <property type="match status" value="1"/>
</dbReference>
<feature type="domain" description="Guanylate cyclase" evidence="11">
    <location>
        <begin position="1553"/>
        <end position="1695"/>
    </location>
</feature>
<dbReference type="GO" id="GO:0016849">
    <property type="term" value="F:phosphorus-oxygen lyase activity"/>
    <property type="evidence" value="ECO:0007669"/>
    <property type="project" value="InterPro"/>
</dbReference>
<evidence type="ECO:0000256" key="1">
    <source>
        <dbReference type="ARBA" id="ARBA00004370"/>
    </source>
</evidence>
<evidence type="ECO:0000256" key="7">
    <source>
        <dbReference type="RuleBase" id="RU000405"/>
    </source>
</evidence>
<keyword evidence="2 9" id="KW-0812">Transmembrane</keyword>
<dbReference type="GO" id="GO:0016020">
    <property type="term" value="C:membrane"/>
    <property type="evidence" value="ECO:0007669"/>
    <property type="project" value="UniProtKB-SubCell"/>
</dbReference>
<dbReference type="InterPro" id="IPR050401">
    <property type="entry name" value="Cyclic_nucleotide_synthase"/>
</dbReference>
<comment type="caution">
    <text evidence="12">The sequence shown here is derived from an EMBL/GenBank/DDBJ whole genome shotgun (WGS) entry which is preliminary data.</text>
</comment>
<dbReference type="GO" id="GO:0035556">
    <property type="term" value="P:intracellular signal transduction"/>
    <property type="evidence" value="ECO:0007669"/>
    <property type="project" value="InterPro"/>
</dbReference>
<evidence type="ECO:0000256" key="8">
    <source>
        <dbReference type="SAM" id="MobiDB-lite"/>
    </source>
</evidence>
<dbReference type="Proteomes" id="UP000444721">
    <property type="component" value="Unassembled WGS sequence"/>
</dbReference>
<feature type="compositionally biased region" description="Polar residues" evidence="8">
    <location>
        <begin position="51"/>
        <end position="76"/>
    </location>
</feature>
<feature type="domain" description="PAS" evidence="10">
    <location>
        <begin position="1390"/>
        <end position="1463"/>
    </location>
</feature>
<comment type="subcellular location">
    <subcellularLocation>
        <location evidence="1">Membrane</location>
    </subcellularLocation>
</comment>
<evidence type="ECO:0000256" key="4">
    <source>
        <dbReference type="ARBA" id="ARBA00022989"/>
    </source>
</evidence>
<feature type="transmembrane region" description="Helical" evidence="9">
    <location>
        <begin position="820"/>
        <end position="842"/>
    </location>
</feature>
<feature type="transmembrane region" description="Helical" evidence="9">
    <location>
        <begin position="1027"/>
        <end position="1048"/>
    </location>
</feature>
<comment type="similarity">
    <text evidence="7">Belongs to the adenylyl cyclase class-4/guanylyl cyclase family.</text>
</comment>
<dbReference type="PROSITE" id="PS00452">
    <property type="entry name" value="GUANYLATE_CYCLASE_1"/>
    <property type="match status" value="1"/>
</dbReference>
<dbReference type="GO" id="GO:0009190">
    <property type="term" value="P:cyclic nucleotide biosynthetic process"/>
    <property type="evidence" value="ECO:0007669"/>
    <property type="project" value="InterPro"/>
</dbReference>
<dbReference type="SMART" id="SM00044">
    <property type="entry name" value="CYCc"/>
    <property type="match status" value="1"/>
</dbReference>
<evidence type="ECO:0008006" key="14">
    <source>
        <dbReference type="Google" id="ProtNLM"/>
    </source>
</evidence>
<dbReference type="GO" id="GO:0000166">
    <property type="term" value="F:nucleotide binding"/>
    <property type="evidence" value="ECO:0007669"/>
    <property type="project" value="UniProtKB-KW"/>
</dbReference>
<gene>
    <name evidence="12" type="ORF">FDP41_009907</name>
</gene>
<dbReference type="VEuPathDB" id="AmoebaDB:NfTy_081060"/>
<name>A0A6A5BC45_NAEFO</name>
<dbReference type="Pfam" id="PF25474">
    <property type="entry name" value="TPR_TmcB"/>
    <property type="match status" value="1"/>
</dbReference>
<feature type="transmembrane region" description="Helical" evidence="9">
    <location>
        <begin position="352"/>
        <end position="372"/>
    </location>
</feature>
<dbReference type="VEuPathDB" id="AmoebaDB:NF0104210"/>
<dbReference type="RefSeq" id="XP_044556400.1">
    <property type="nucleotide sequence ID" value="XM_044713916.1"/>
</dbReference>
<dbReference type="InterPro" id="IPR001054">
    <property type="entry name" value="A/G_cyclase"/>
</dbReference>
<dbReference type="InterPro" id="IPR057352">
    <property type="entry name" value="TPR_TmcB/C"/>
</dbReference>
<feature type="transmembrane region" description="Helical" evidence="9">
    <location>
        <begin position="1102"/>
        <end position="1122"/>
    </location>
</feature>
<dbReference type="CDD" id="cd00130">
    <property type="entry name" value="PAS"/>
    <property type="match status" value="1"/>
</dbReference>
<accession>A0A6A5BC45</accession>
<evidence type="ECO:0000256" key="2">
    <source>
        <dbReference type="ARBA" id="ARBA00022692"/>
    </source>
</evidence>
<dbReference type="Pfam" id="PF13426">
    <property type="entry name" value="PAS_9"/>
    <property type="match status" value="1"/>
</dbReference>
<evidence type="ECO:0000313" key="12">
    <source>
        <dbReference type="EMBL" id="KAF0971684.1"/>
    </source>
</evidence>
<feature type="transmembrane region" description="Helical" evidence="9">
    <location>
        <begin position="408"/>
        <end position="429"/>
    </location>
</feature>
<sequence>MFNNNNNLNPCIGASNTIHVNPTENTTTKSNQRPSDVDHGEGLHHMHVPSSVASLNSLSDVSQPVPSTHEFQSSPTHGPALFKKANSEVGSENFSSTSGENFSSTTDHLSSLYKMTQEVMLFLYTMQNNSRRLGWKQHLVDLVLHAQMFWSFLFIPVLSPQDFSFGQWGSWIFTIANWSTTLSMDLLPFYGALGMASASLVLLLIMIMLYIIGKKAARETSAMVVYLRKILHTLSYMIILLSTPTAFIFSGFFDCNYGFQTRPHVFTSVVHHHAVTSQALNNTQPSSFMDQGGDQKTLNRFPTIACFASENIIMWTIALIGMIALLVLTVLSSCIIPHMHPLSTSLFKSDSIVFRVSFLCCNIISITIHYLIPPHFAFARSSVHIIVSFAMSYLVFKTIPMMRRWENSLVFAITACRWGTSIGGLISHLSNSTTWSDELGIAMALLTIGLMVLFFIIGFVGMEIYTRIVVKKFKSMYFNFQKDNEGERELLQLFQVMDDNKHLPLLYLFLKFSMTLSNQNDLLQGINFIRGVISLRTFNDIHSLIISSQIVAYYMPDEINSTNFAHALLKKAMKQRPNLYLKFLIGQKKKEIEVFTSEVIKTDGSIELKETLLKVEKKTRELTAIHRHFFKELMQEIVSYDKLERMMIRCALLEGECDSIFKHVLKLYHTDKTVLRMYAQYLEEFKFNKQLAQEYYVEASDIEEEESLRKSISGYRNLRNSGIKKILKISKTCVVHPETEDHVVTSQEVDKRYRSKNSLTFNVLSKNSNSEERPFELERGNGENSLDFTGVDTLNNEAKRELTYRSTLSTPSSRVIQQGLLGVFIVISILLVTTSLLMGYFISHEVTDHVTTTRSACAPIMGITTIMINLRGFQLVHWFGTERFTYDLSTQMFLSLDENKKMMEEMSNLAIQLREAAYNSKFSNRIYSVYHGQSFPILIPQIENNNIRVFNVTTQENATMADINNMIIEASEVLLNSDESELLQTLTSYEFMFLHRNFATFLHAYSTFCNEFMNSSQNDALELNHTFIVFTSVTLPIYILFSIFFMIFMRFDLVIVKKQIKLLQKFVTRNEIGKIYHELGKKIGDETTIHISRAASLKPKNLFILLSITVVFTVTLSCVLFLEQTLSNTNFCVRSYSTIRNSYGTLTFIQRLAFYVTEIFTSKAIANQTQLLGNEKLEYFHNDFNNIVTSLRQYWGKCLFGSDSQSEIDNRVIGLFPETDEMIKGNEDCTLEKVLHESTSRHNLSCVVGVDSSISEIVLKSRKLIENVEAIDSSMLQNIDFFMDVAFLTSYISQVLIEFSDVFAIASSEPKLDVFTAVAVLAFVSLTLLLLFLVNSMALHEKTTYIMRMMFNYISLETIESNERLKNYVLYHSLISFLERFNRHANSDNSDAKLVSILNASVEGVVMCNSALGMEIVNPASLRMFGYQQEDVFGKSLVSLFEKSKQESIRKEIESMKSSVTEHESKGETFDADCLRKNQTLFPAKVTVFISIFETQIVTCFLKDVTSEKKQNSLLAEEKKNSEKLLLNILPEVVASQLKNGVSLIANKFPDVTCFFSDMVNFTEISSAMSPTDLVTMLNNIVNGFDNLTDTYELEKIKTIGDAYFCAGGLFNSLSDHPERMLRFAMDTFSVIRAFNSSLMTEFYRASLNENLSPPQQINIRCGINTGSVVAGVIGKKKFAYDLWGDTINVASRMESTSLAGRIRISRSTYERVHDLDLTFVEEKIVVKGKGVTQTYLLNACHHVCALLTPEEIDLLIRNENDPLSVERLTQNN</sequence>
<dbReference type="InterPro" id="IPR029787">
    <property type="entry name" value="Nucleotide_cyclase"/>
</dbReference>
<evidence type="ECO:0000256" key="6">
    <source>
        <dbReference type="ARBA" id="ARBA00023239"/>
    </source>
</evidence>
<feature type="region of interest" description="Disordered" evidence="8">
    <location>
        <begin position="1"/>
        <end position="82"/>
    </location>
</feature>
<evidence type="ECO:0000313" key="13">
    <source>
        <dbReference type="Proteomes" id="UP000444721"/>
    </source>
</evidence>
<evidence type="ECO:0000256" key="3">
    <source>
        <dbReference type="ARBA" id="ARBA00022741"/>
    </source>
</evidence>
<keyword evidence="3" id="KW-0547">Nucleotide-binding</keyword>
<dbReference type="Gene3D" id="3.30.70.1230">
    <property type="entry name" value="Nucleotide cyclase"/>
    <property type="match status" value="1"/>
</dbReference>
<dbReference type="CDD" id="cd07302">
    <property type="entry name" value="CHD"/>
    <property type="match status" value="1"/>
</dbReference>
<feature type="compositionally biased region" description="Polar residues" evidence="8">
    <location>
        <begin position="1"/>
        <end position="34"/>
    </location>
</feature>
<dbReference type="SUPFAM" id="SSF55073">
    <property type="entry name" value="Nucleotide cyclase"/>
    <property type="match status" value="1"/>
</dbReference>
<feature type="transmembrane region" description="Helical" evidence="9">
    <location>
        <begin position="1314"/>
        <end position="1339"/>
    </location>
</feature>
<evidence type="ECO:0000256" key="5">
    <source>
        <dbReference type="ARBA" id="ARBA00023136"/>
    </source>
</evidence>
<keyword evidence="5 9" id="KW-0472">Membrane</keyword>